<keyword evidence="5" id="KW-0479">Metal-binding</keyword>
<keyword evidence="6 14" id="KW-0732">Signal</keyword>
<dbReference type="NCBIfam" id="NF040941">
    <property type="entry name" value="GGGWT_bact"/>
    <property type="match status" value="1"/>
</dbReference>
<evidence type="ECO:0000256" key="11">
    <source>
        <dbReference type="ARBA" id="ARBA00023180"/>
    </source>
</evidence>
<dbReference type="InterPro" id="IPR037579">
    <property type="entry name" value="FIB_ANG-like"/>
</dbReference>
<dbReference type="InterPro" id="IPR021996">
    <property type="entry name" value="Fibrinogen_aC"/>
</dbReference>
<dbReference type="Pfam" id="PF00147">
    <property type="entry name" value="Fibrinogen_C"/>
    <property type="match status" value="2"/>
</dbReference>
<dbReference type="InterPro" id="IPR012290">
    <property type="entry name" value="Fibrinogen_a/b/g_coil_dom"/>
</dbReference>
<evidence type="ECO:0000256" key="5">
    <source>
        <dbReference type="ARBA" id="ARBA00022723"/>
    </source>
</evidence>
<dbReference type="GO" id="GO:0005576">
    <property type="term" value="C:extracellular region"/>
    <property type="evidence" value="ECO:0007669"/>
    <property type="project" value="UniProtKB-SubCell"/>
</dbReference>
<dbReference type="PANTHER" id="PTHR47221:SF3">
    <property type="entry name" value="FIBRINOGEN ALPHA CHAIN"/>
    <property type="match status" value="1"/>
</dbReference>
<evidence type="ECO:0000256" key="3">
    <source>
        <dbReference type="ARBA" id="ARBA00022525"/>
    </source>
</evidence>
<dbReference type="Gene3D" id="4.10.530.10">
    <property type="entry name" value="Gamma-fibrinogen Carboxyl Terminal Fragment, domain 2"/>
    <property type="match status" value="2"/>
</dbReference>
<sequence length="1145" mass="129293">MVVLRLRSWAPLGPLFSLLFSTSMAYIATRENCCILDERFGSYCPTTCGIADFFNKYHLTMDNELQEMEGMLRQITNSTGTVEHLIQHIQGLYPPEKQTLPSTIDDFTQKSKKIIEEIIRYENTILSHESTIQQLTDIHISNNNKITQLKQRIAQLDSLCHEPCRDTAEIQETTGRDCQDIANKGARKSGLYFIKPQKAKQSFLVYCEIDSYGNGWTVLQRRLDGSEDFKKNWVQYKEGFGHLSPDDTTEFWLGNEKIHLITTQSTLPYTLRIELEDWSGKKGTADYAVFKVGSEEDKYRLTYAYFIGGEAGDAFDGYDFGDDPSDKSFTYHNGMRFSTYDNDNDNFAGNCAEQDGSGWWMNRCHAGHLNGKYYIDGVYTAKDASPSGYDNGIIWATWRDRWYSMKKTAMKIIPFNRLSVDGQQHNLGSAKQAQNGESTFEKEGAGVRGPRIVEHMSQSTCQYEKNWPICADDDWGTKCPSGCRMQGLIDETDQDYSHRIDKIKKLLAENQNNYKKSNRIIVETINVIKPNLDTAQQTDETYGHVSGELRRRIVTLKQRVVTQVNRIKALQSSIQEQVTEMKRLEVDIDIKIRACKGSCVRSFEYQVDKESYDNIQKQLTQANSINLHPELQTITLSTLKMRPLKDSNVPEHFKHKPLPEMQALNIINNIRQMQVVLERPETDTSPSRGDSFYHTAESRGDVPSHTSKLVTPTHGREILNLGDKTTSTVRRCTKTITKRIVTGPDGPREEVVEKMVSSDGSDCSYLQGAGNIGGEGSMYHVGGTDDVHKLERLFPELESFFNPDSPSTASRHFDGSSSISTSSHVTGTGTTHLGTRVSGHAGTYGGKGKFTDLGEEEEDDFRGLHLQPSGFPSGSESHSKTVVTSSSFNKGGSTFETKSLKTREISEQLDCDDIRQKHTFGAKSGIFKIKPAGSHKVLSVYCDQETALGGWLLIQQRMDGSVNFNRTWQDYKRGFGSVDGRGRGEFWLGNENIHLLTQNNTLLRVELEDWDGNAVYAEYILQVGSEAQGYALAVSSYKGTAGDALIAGWLEEGAEYTSHAQMRFSTFDRDQDRWEENCAEMYGGGWWYNSCQAANLNGVYYLGGHYDPRYNIPYEIENGVVWLPFRASDYSLKIVRMKIRPIETL</sequence>
<dbReference type="PROSITE" id="PS00514">
    <property type="entry name" value="FIBRINOGEN_C_1"/>
    <property type="match status" value="2"/>
</dbReference>
<dbReference type="PANTHER" id="PTHR47221">
    <property type="entry name" value="FIBRINOGEN ALPHA CHAIN"/>
    <property type="match status" value="1"/>
</dbReference>
<dbReference type="FunFam" id="3.90.215.10:FF:000001">
    <property type="entry name" value="Tenascin isoform 1"/>
    <property type="match status" value="1"/>
</dbReference>
<feature type="region of interest" description="Disordered" evidence="13">
    <location>
        <begin position="804"/>
        <end position="888"/>
    </location>
</feature>
<dbReference type="Gene3D" id="1.20.5.50">
    <property type="match status" value="2"/>
</dbReference>
<proteinExistence type="predicted"/>
<dbReference type="PROSITE" id="PS51406">
    <property type="entry name" value="FIBRINOGEN_C_2"/>
    <property type="match status" value="2"/>
</dbReference>
<feature type="domain" description="Fibrinogen C-terminal" evidence="15">
    <location>
        <begin position="902"/>
        <end position="1143"/>
    </location>
</feature>
<feature type="domain" description="Fibrinogen C-terminal" evidence="15">
    <location>
        <begin position="169"/>
        <end position="416"/>
    </location>
</feature>
<dbReference type="SUPFAM" id="SSF58010">
    <property type="entry name" value="Fibrinogen coiled-coil and central regions"/>
    <property type="match status" value="2"/>
</dbReference>
<dbReference type="SMART" id="SM00186">
    <property type="entry name" value="FBG"/>
    <property type="match status" value="2"/>
</dbReference>
<dbReference type="Gene3D" id="3.90.215.10">
    <property type="entry name" value="Gamma Fibrinogen, chain A, domain 1"/>
    <property type="match status" value="2"/>
</dbReference>
<protein>
    <recommendedName>
        <fullName evidence="2">Fibrinogen alpha chain</fullName>
    </recommendedName>
</protein>
<evidence type="ECO:0000256" key="4">
    <source>
        <dbReference type="ARBA" id="ARBA00022696"/>
    </source>
</evidence>
<evidence type="ECO:0000259" key="15">
    <source>
        <dbReference type="PROSITE" id="PS51406"/>
    </source>
</evidence>
<reference evidence="16 17" key="1">
    <citation type="submission" date="2024-06" db="EMBL/GenBank/DDBJ databases">
        <title>The draft genome of Grus japonensis, version 3.</title>
        <authorList>
            <person name="Nabeshima K."/>
            <person name="Suzuki S."/>
            <person name="Onuma M."/>
        </authorList>
    </citation>
    <scope>NUCLEOTIDE SEQUENCE [LARGE SCALE GENOMIC DNA]</scope>
    <source>
        <strain evidence="16 17">451A</strain>
    </source>
</reference>
<dbReference type="AlphaFoldDB" id="A0ABC9WTT0"/>
<dbReference type="InterPro" id="IPR020837">
    <property type="entry name" value="Fibrinogen_CS"/>
</dbReference>
<evidence type="ECO:0000256" key="9">
    <source>
        <dbReference type="ARBA" id="ARBA00023084"/>
    </source>
</evidence>
<evidence type="ECO:0000256" key="10">
    <source>
        <dbReference type="ARBA" id="ARBA00023157"/>
    </source>
</evidence>
<keyword evidence="9" id="KW-0094">Blood coagulation</keyword>
<dbReference type="FunFam" id="1.20.5.50:FF:000006">
    <property type="entry name" value="Fibrinogen alpha chain"/>
    <property type="match status" value="1"/>
</dbReference>
<keyword evidence="10" id="KW-1015">Disulfide bond</keyword>
<dbReference type="InterPro" id="IPR014716">
    <property type="entry name" value="Fibrinogen_a/b/g_C_1"/>
</dbReference>
<feature type="compositionally biased region" description="Low complexity" evidence="13">
    <location>
        <begin position="815"/>
        <end position="835"/>
    </location>
</feature>
<organism evidence="16 17">
    <name type="scientific">Grus japonensis</name>
    <name type="common">Japanese crane</name>
    <name type="synonym">Red-crowned crane</name>
    <dbReference type="NCBI Taxonomy" id="30415"/>
    <lineage>
        <taxon>Eukaryota</taxon>
        <taxon>Metazoa</taxon>
        <taxon>Chordata</taxon>
        <taxon>Craniata</taxon>
        <taxon>Vertebrata</taxon>
        <taxon>Euteleostomi</taxon>
        <taxon>Archelosauria</taxon>
        <taxon>Archosauria</taxon>
        <taxon>Dinosauria</taxon>
        <taxon>Saurischia</taxon>
        <taxon>Theropoda</taxon>
        <taxon>Coelurosauria</taxon>
        <taxon>Aves</taxon>
        <taxon>Neognathae</taxon>
        <taxon>Neoaves</taxon>
        <taxon>Gruiformes</taxon>
        <taxon>Gruidae</taxon>
        <taxon>Grus</taxon>
    </lineage>
</organism>
<dbReference type="GO" id="GO:0007596">
    <property type="term" value="P:blood coagulation"/>
    <property type="evidence" value="ECO:0007669"/>
    <property type="project" value="UniProtKB-KW"/>
</dbReference>
<gene>
    <name evidence="16" type="ORF">GRJ2_001340300</name>
</gene>
<evidence type="ECO:0000313" key="17">
    <source>
        <dbReference type="Proteomes" id="UP001623348"/>
    </source>
</evidence>
<keyword evidence="11" id="KW-0325">Glycoprotein</keyword>
<evidence type="ECO:0000256" key="8">
    <source>
        <dbReference type="ARBA" id="ARBA00023054"/>
    </source>
</evidence>
<dbReference type="InterPro" id="IPR002181">
    <property type="entry name" value="Fibrinogen_a/b/g_C_dom"/>
</dbReference>
<dbReference type="Proteomes" id="UP001623348">
    <property type="component" value="Unassembled WGS sequence"/>
</dbReference>
<evidence type="ECO:0000256" key="12">
    <source>
        <dbReference type="ARBA" id="ARBA00025974"/>
    </source>
</evidence>
<evidence type="ECO:0000313" key="16">
    <source>
        <dbReference type="EMBL" id="GAB0188750.1"/>
    </source>
</evidence>
<dbReference type="CDD" id="cd00087">
    <property type="entry name" value="FReD"/>
    <property type="match status" value="2"/>
</dbReference>
<keyword evidence="8" id="KW-0175">Coiled coil</keyword>
<feature type="compositionally biased region" description="Polar residues" evidence="13">
    <location>
        <begin position="870"/>
        <end position="888"/>
    </location>
</feature>
<feature type="region of interest" description="Disordered" evidence="13">
    <location>
        <begin position="680"/>
        <end position="709"/>
    </location>
</feature>
<evidence type="ECO:0000256" key="1">
    <source>
        <dbReference type="ARBA" id="ARBA00004613"/>
    </source>
</evidence>
<keyword evidence="17" id="KW-1185">Reference proteome</keyword>
<keyword evidence="3" id="KW-0964">Secreted</keyword>
<keyword evidence="4" id="KW-0356">Hemostasis</keyword>
<evidence type="ECO:0000256" key="2">
    <source>
        <dbReference type="ARBA" id="ARBA00017850"/>
    </source>
</evidence>
<comment type="caution">
    <text evidence="16">The sequence shown here is derived from an EMBL/GenBank/DDBJ whole genome shotgun (WGS) entry which is preliminary data.</text>
</comment>
<comment type="subunit">
    <text evidence="12">Heterohexamer; disulfide linked. Contains 2 sets of 3 non-identical chains (alpha, beta and gamma). The 2 heterotrimers are in head to head conformation with the N-termini in a small central domain.</text>
</comment>
<dbReference type="Pfam" id="PF12160">
    <property type="entry name" value="Fibrinogen_aC"/>
    <property type="match status" value="1"/>
</dbReference>
<feature type="chain" id="PRO_5044874762" description="Fibrinogen alpha chain" evidence="14">
    <location>
        <begin position="26"/>
        <end position="1145"/>
    </location>
</feature>
<feature type="signal peptide" evidence="14">
    <location>
        <begin position="1"/>
        <end position="25"/>
    </location>
</feature>
<dbReference type="InterPro" id="IPR036056">
    <property type="entry name" value="Fibrinogen-like_C"/>
</dbReference>
<dbReference type="Pfam" id="PF08702">
    <property type="entry name" value="Fib_alpha"/>
    <property type="match status" value="2"/>
</dbReference>
<keyword evidence="7" id="KW-0106">Calcium</keyword>
<dbReference type="FunFam" id="3.90.215.10:FF:000002">
    <property type="entry name" value="Fibrinogen gamma chain"/>
    <property type="match status" value="1"/>
</dbReference>
<evidence type="ECO:0000256" key="13">
    <source>
        <dbReference type="SAM" id="MobiDB-lite"/>
    </source>
</evidence>
<comment type="subcellular location">
    <subcellularLocation>
        <location evidence="1">Secreted</location>
    </subcellularLocation>
</comment>
<accession>A0ABC9WTT0</accession>
<evidence type="ECO:0000256" key="6">
    <source>
        <dbReference type="ARBA" id="ARBA00022729"/>
    </source>
</evidence>
<dbReference type="SMART" id="SM01212">
    <property type="entry name" value="Fib_alpha"/>
    <property type="match status" value="2"/>
</dbReference>
<name>A0ABC9WTT0_GRUJA</name>
<dbReference type="GO" id="GO:0046872">
    <property type="term" value="F:metal ion binding"/>
    <property type="evidence" value="ECO:0007669"/>
    <property type="project" value="UniProtKB-KW"/>
</dbReference>
<evidence type="ECO:0000256" key="14">
    <source>
        <dbReference type="SAM" id="SignalP"/>
    </source>
</evidence>
<dbReference type="EMBL" id="BAAFJT010000004">
    <property type="protein sequence ID" value="GAB0188750.1"/>
    <property type="molecule type" value="Genomic_DNA"/>
</dbReference>
<dbReference type="FunFam" id="4.10.530.10:FF:000002">
    <property type="entry name" value="Fibrinogen gamma chain"/>
    <property type="match status" value="1"/>
</dbReference>
<dbReference type="FunFam" id="1.20.5.50:FF:000003">
    <property type="entry name" value="Fibrinogen gamma chain"/>
    <property type="match status" value="1"/>
</dbReference>
<evidence type="ECO:0000256" key="7">
    <source>
        <dbReference type="ARBA" id="ARBA00022837"/>
    </source>
</evidence>
<dbReference type="SUPFAM" id="SSF56496">
    <property type="entry name" value="Fibrinogen C-terminal domain-like"/>
    <property type="match status" value="2"/>
</dbReference>